<keyword evidence="1" id="KW-0812">Transmembrane</keyword>
<keyword evidence="1" id="KW-1133">Transmembrane helix</keyword>
<keyword evidence="1" id="KW-0472">Membrane</keyword>
<protein>
    <submittedName>
        <fullName evidence="2">Putative ovule protein</fullName>
    </submittedName>
</protein>
<name>A0A0V0GZ11_SOLCH</name>
<accession>A0A0V0GZ11</accession>
<organism evidence="2">
    <name type="scientific">Solanum chacoense</name>
    <name type="common">Chaco potato</name>
    <dbReference type="NCBI Taxonomy" id="4108"/>
    <lineage>
        <taxon>Eukaryota</taxon>
        <taxon>Viridiplantae</taxon>
        <taxon>Streptophyta</taxon>
        <taxon>Embryophyta</taxon>
        <taxon>Tracheophyta</taxon>
        <taxon>Spermatophyta</taxon>
        <taxon>Magnoliopsida</taxon>
        <taxon>eudicotyledons</taxon>
        <taxon>Gunneridae</taxon>
        <taxon>Pentapetalae</taxon>
        <taxon>asterids</taxon>
        <taxon>lamiids</taxon>
        <taxon>Solanales</taxon>
        <taxon>Solanaceae</taxon>
        <taxon>Solanoideae</taxon>
        <taxon>Solaneae</taxon>
        <taxon>Solanum</taxon>
    </lineage>
</organism>
<dbReference type="AlphaFoldDB" id="A0A0V0GZ11"/>
<dbReference type="EMBL" id="GEDG01028135">
    <property type="protein sequence ID" value="JAP13381.1"/>
    <property type="molecule type" value="Transcribed_RNA"/>
</dbReference>
<evidence type="ECO:0000313" key="2">
    <source>
        <dbReference type="EMBL" id="JAP13381.1"/>
    </source>
</evidence>
<proteinExistence type="predicted"/>
<reference evidence="2" key="1">
    <citation type="submission" date="2015-12" db="EMBL/GenBank/DDBJ databases">
        <title>Gene expression during late stages of embryo sac development: a critical building block for successful pollen-pistil interactions.</title>
        <authorList>
            <person name="Liu Y."/>
            <person name="Joly V."/>
            <person name="Sabar M."/>
            <person name="Matton D.P."/>
        </authorList>
    </citation>
    <scope>NUCLEOTIDE SEQUENCE</scope>
</reference>
<feature type="transmembrane region" description="Helical" evidence="1">
    <location>
        <begin position="20"/>
        <end position="43"/>
    </location>
</feature>
<sequence length="61" mass="6949">MGDSCRVQMKKNERASWDVVLWGGVVFNYFFLFLTCVLFHSLFDTSPANVFHALGSDELCV</sequence>
<evidence type="ECO:0000256" key="1">
    <source>
        <dbReference type="SAM" id="Phobius"/>
    </source>
</evidence>